<dbReference type="EMBL" id="MN739530">
    <property type="protein sequence ID" value="QHT10966.1"/>
    <property type="molecule type" value="Genomic_DNA"/>
</dbReference>
<feature type="compositionally biased region" description="Basic residues" evidence="1">
    <location>
        <begin position="64"/>
        <end position="91"/>
    </location>
</feature>
<name>A0A6C0D1N3_9ZZZZ</name>
<feature type="region of interest" description="Disordered" evidence="1">
    <location>
        <begin position="46"/>
        <end position="91"/>
    </location>
</feature>
<accession>A0A6C0D1N3</accession>
<sequence>MPLSDWFGSNTLEKQLNTAKAAYQKCMDKQGSNIYAKNGCIKEADAIGDVNRRMNGDGAGITGGKRKSNKNRKSNKKRKSHKKRITRSRKH</sequence>
<protein>
    <submittedName>
        <fullName evidence="2">Uncharacterized protein</fullName>
    </submittedName>
</protein>
<feature type="compositionally biased region" description="Basic and acidic residues" evidence="1">
    <location>
        <begin position="46"/>
        <end position="55"/>
    </location>
</feature>
<organism evidence="2">
    <name type="scientific">viral metagenome</name>
    <dbReference type="NCBI Taxonomy" id="1070528"/>
    <lineage>
        <taxon>unclassified sequences</taxon>
        <taxon>metagenomes</taxon>
        <taxon>organismal metagenomes</taxon>
    </lineage>
</organism>
<proteinExistence type="predicted"/>
<evidence type="ECO:0000313" key="2">
    <source>
        <dbReference type="EMBL" id="QHT10966.1"/>
    </source>
</evidence>
<dbReference type="AlphaFoldDB" id="A0A6C0D1N3"/>
<reference evidence="2" key="1">
    <citation type="journal article" date="2020" name="Nature">
        <title>Giant virus diversity and host interactions through global metagenomics.</title>
        <authorList>
            <person name="Schulz F."/>
            <person name="Roux S."/>
            <person name="Paez-Espino D."/>
            <person name="Jungbluth S."/>
            <person name="Walsh D.A."/>
            <person name="Denef V.J."/>
            <person name="McMahon K.D."/>
            <person name="Konstantinidis K.T."/>
            <person name="Eloe-Fadrosh E.A."/>
            <person name="Kyrpides N.C."/>
            <person name="Woyke T."/>
        </authorList>
    </citation>
    <scope>NUCLEOTIDE SEQUENCE</scope>
    <source>
        <strain evidence="2">GVMAG-M-3300023174-111</strain>
    </source>
</reference>
<evidence type="ECO:0000256" key="1">
    <source>
        <dbReference type="SAM" id="MobiDB-lite"/>
    </source>
</evidence>